<dbReference type="AlphaFoldDB" id="A0A317SBD9"/>
<evidence type="ECO:0000313" key="3">
    <source>
        <dbReference type="Proteomes" id="UP000246991"/>
    </source>
</evidence>
<dbReference type="Pfam" id="PF12680">
    <property type="entry name" value="SnoaL_2"/>
    <property type="match status" value="1"/>
</dbReference>
<dbReference type="InterPro" id="IPR032710">
    <property type="entry name" value="NTF2-like_dom_sf"/>
</dbReference>
<dbReference type="EMBL" id="PYWC01000837">
    <property type="protein sequence ID" value="PWW70797.1"/>
    <property type="molecule type" value="Genomic_DNA"/>
</dbReference>
<comment type="caution">
    <text evidence="2">The sequence shown here is derived from an EMBL/GenBank/DDBJ whole genome shotgun (WGS) entry which is preliminary data.</text>
</comment>
<gene>
    <name evidence="2" type="ORF">C7212DRAFT_349026</name>
</gene>
<reference evidence="2 3" key="1">
    <citation type="submission" date="2018-03" db="EMBL/GenBank/DDBJ databases">
        <title>Genomes of Pezizomycetes fungi and the evolution of truffles.</title>
        <authorList>
            <person name="Murat C."/>
            <person name="Payen T."/>
            <person name="Noel B."/>
            <person name="Kuo A."/>
            <person name="Martin F.M."/>
        </authorList>
    </citation>
    <scope>NUCLEOTIDE SEQUENCE [LARGE SCALE GENOMIC DNA]</scope>
    <source>
        <strain evidence="2">091103-1</strain>
    </source>
</reference>
<evidence type="ECO:0000259" key="1">
    <source>
        <dbReference type="Pfam" id="PF12680"/>
    </source>
</evidence>
<sequence length="143" mass="16318">MPTTTLERDITWEEANASLAKSMDRFQRHDVEGILSRYDEDVSIHFADLPEIRGKAAAEKFLRARFAVQKDYKVHKSLLLVSGQKYANSFTASWVDANSGKHYEARGVEALELRNGKVINWDCSYNLWEAGKAKEASYFRNAV</sequence>
<keyword evidence="3" id="KW-1185">Reference proteome</keyword>
<dbReference type="SUPFAM" id="SSF54427">
    <property type="entry name" value="NTF2-like"/>
    <property type="match status" value="1"/>
</dbReference>
<protein>
    <submittedName>
        <fullName evidence="2">NTF2-like protein</fullName>
    </submittedName>
</protein>
<dbReference type="Proteomes" id="UP000246991">
    <property type="component" value="Unassembled WGS sequence"/>
</dbReference>
<accession>A0A317SBD9</accession>
<dbReference type="Gene3D" id="3.10.450.50">
    <property type="match status" value="1"/>
</dbReference>
<evidence type="ECO:0000313" key="2">
    <source>
        <dbReference type="EMBL" id="PWW70797.1"/>
    </source>
</evidence>
<proteinExistence type="predicted"/>
<name>A0A317SBD9_9PEZI</name>
<dbReference type="InterPro" id="IPR037401">
    <property type="entry name" value="SnoaL-like"/>
</dbReference>
<feature type="domain" description="SnoaL-like" evidence="1">
    <location>
        <begin position="22"/>
        <end position="120"/>
    </location>
</feature>
<organism evidence="2 3">
    <name type="scientific">Tuber magnatum</name>
    <name type="common">white Piedmont truffle</name>
    <dbReference type="NCBI Taxonomy" id="42249"/>
    <lineage>
        <taxon>Eukaryota</taxon>
        <taxon>Fungi</taxon>
        <taxon>Dikarya</taxon>
        <taxon>Ascomycota</taxon>
        <taxon>Pezizomycotina</taxon>
        <taxon>Pezizomycetes</taxon>
        <taxon>Pezizales</taxon>
        <taxon>Tuberaceae</taxon>
        <taxon>Tuber</taxon>
    </lineage>
</organism>